<dbReference type="Gene3D" id="3.40.50.620">
    <property type="entry name" value="HUPs"/>
    <property type="match status" value="2"/>
</dbReference>
<dbReference type="SUPFAM" id="SSF47323">
    <property type="entry name" value="Anticodon-binding domain of a subclass of class I aminoacyl-tRNA synthetases"/>
    <property type="match status" value="1"/>
</dbReference>
<sequence length="762" mass="88509">MVNRYQPQEFEKKWAEQWKKEKINIFNPDSNKEKYYVLVELPYTSGDLHIGHWFTFTHPDVLSRFKRMNGFNVFFPMGYDAFGLPAENAAIKRKIHPKDWTMKNIETMTKQFQQMGTMIDWDWMTITCLPEYYRWNQWIFLKMYEKGLAFRGKTLSNWCPSCQTVIANENIENGKCWRCGETVVQKDVEQWFLKITDYAEQLIWDDKPKVDWPTSVRTGQNNWIGKKSGINIDYPVKNTEETITCFTTAPVNFGMTFIVVAPEHDLVKKIISGEIKVDSKCKKEIEEYYKKAQEKTEMDRLMEGKKKTGVFTGLYATNRIAGWDVPVWVADFAIGNVGTGAVQGCPGHDYKDFEFAKKFNLPIIRVVVGEDGDQSEIKESRQIIVKGMKGKMVNSKFLNGLEFSEGLEKTMDYAEEKGWGKRVFSYHIRDWSISRQRYWGTPVPVIHCIDCGIVPVPENNLPIELPYEVDFTPHGKPPLATNEKWLNVKCPKCGKPAKRDAETLDTFFDSAWYWFRYLSPQYEKGPFDELRASRLTPVDVYFGGSEHTLGHTLYARFFTKFFQSLKMLNYDEFALKRIQHGIVLGPDGSKMSKSKGNVINPDDVVIEYGSDTARLYLCFMMPYEGTGAWSTQTIAGVNRFLGRIWKIYQEQYQRLNIKDQKEDERLIIKLKKTIKKVTEEISNIKMNTSIAAMMEFLNDFEKSLAPNPYSLTPEHAKQFLQILAPFAPFMTEEIWRNVFGEKESIHLSTWPKVEGEISFDPP</sequence>
<evidence type="ECO:0000259" key="11">
    <source>
        <dbReference type="Pfam" id="PF00133"/>
    </source>
</evidence>
<dbReference type="Gene3D" id="1.10.730.10">
    <property type="entry name" value="Isoleucyl-tRNA Synthetase, Domain 1"/>
    <property type="match status" value="2"/>
</dbReference>
<feature type="domain" description="Methionyl/Leucyl tRNA synthetase" evidence="13">
    <location>
        <begin position="36"/>
        <end position="182"/>
    </location>
</feature>
<evidence type="ECO:0000256" key="4">
    <source>
        <dbReference type="ARBA" id="ARBA00022741"/>
    </source>
</evidence>
<dbReference type="EC" id="6.1.1.4" evidence="2 9"/>
<dbReference type="AlphaFoldDB" id="A0A0G0E6G2"/>
<reference evidence="15 16" key="1">
    <citation type="journal article" date="2015" name="Nature">
        <title>rRNA introns, odd ribosomes, and small enigmatic genomes across a large radiation of phyla.</title>
        <authorList>
            <person name="Brown C.T."/>
            <person name="Hug L.A."/>
            <person name="Thomas B.C."/>
            <person name="Sharon I."/>
            <person name="Castelle C.J."/>
            <person name="Singh A."/>
            <person name="Wilkins M.J."/>
            <person name="Williams K.H."/>
            <person name="Banfield J.F."/>
        </authorList>
    </citation>
    <scope>NUCLEOTIDE SEQUENCE [LARGE SCALE GENOMIC DNA]</scope>
</reference>
<evidence type="ECO:0000256" key="7">
    <source>
        <dbReference type="ARBA" id="ARBA00023146"/>
    </source>
</evidence>
<dbReference type="InterPro" id="IPR009008">
    <property type="entry name" value="Val/Leu/Ile-tRNA-synth_edit"/>
</dbReference>
<dbReference type="STRING" id="1618484.UR56_C0003G0049"/>
<evidence type="ECO:0000256" key="6">
    <source>
        <dbReference type="ARBA" id="ARBA00022917"/>
    </source>
</evidence>
<dbReference type="CDD" id="cd00812">
    <property type="entry name" value="LeuRS_core"/>
    <property type="match status" value="1"/>
</dbReference>
<keyword evidence="5 10" id="KW-0067">ATP-binding</keyword>
<dbReference type="InterPro" id="IPR025709">
    <property type="entry name" value="Leu_tRNA-synth_edit"/>
</dbReference>
<keyword evidence="4 10" id="KW-0547">Nucleotide-binding</keyword>
<evidence type="ECO:0000259" key="13">
    <source>
        <dbReference type="Pfam" id="PF09334"/>
    </source>
</evidence>
<dbReference type="Pfam" id="PF08264">
    <property type="entry name" value="Anticodon_1"/>
    <property type="match status" value="1"/>
</dbReference>
<proteinExistence type="inferred from homology"/>
<gene>
    <name evidence="15" type="ORF">UR56_C0003G0049</name>
</gene>
<comment type="catalytic activity">
    <reaction evidence="8">
        <text>tRNA(Leu) + L-leucine + ATP = L-leucyl-tRNA(Leu) + AMP + diphosphate</text>
        <dbReference type="Rhea" id="RHEA:11688"/>
        <dbReference type="Rhea" id="RHEA-COMP:9613"/>
        <dbReference type="Rhea" id="RHEA-COMP:9622"/>
        <dbReference type="ChEBI" id="CHEBI:30616"/>
        <dbReference type="ChEBI" id="CHEBI:33019"/>
        <dbReference type="ChEBI" id="CHEBI:57427"/>
        <dbReference type="ChEBI" id="CHEBI:78442"/>
        <dbReference type="ChEBI" id="CHEBI:78494"/>
        <dbReference type="ChEBI" id="CHEBI:456215"/>
        <dbReference type="EC" id="6.1.1.4"/>
    </reaction>
</comment>
<protein>
    <recommendedName>
        <fullName evidence="2 9">Leucine--tRNA ligase</fullName>
        <ecNumber evidence="2 9">6.1.1.4</ecNumber>
    </recommendedName>
</protein>
<dbReference type="InterPro" id="IPR013155">
    <property type="entry name" value="M/V/L/I-tRNA-synth_anticd-bd"/>
</dbReference>
<dbReference type="SUPFAM" id="SSF50677">
    <property type="entry name" value="ValRS/IleRS/LeuRS editing domain"/>
    <property type="match status" value="1"/>
</dbReference>
<organism evidence="15 16">
    <name type="scientific">Candidatus Roizmanbacteria bacterium GW2011_GWC2_34_23</name>
    <dbReference type="NCBI Taxonomy" id="1618484"/>
    <lineage>
        <taxon>Bacteria</taxon>
        <taxon>Candidatus Roizmaniibacteriota</taxon>
    </lineage>
</organism>
<dbReference type="GO" id="GO:0005829">
    <property type="term" value="C:cytosol"/>
    <property type="evidence" value="ECO:0007669"/>
    <property type="project" value="TreeGrafter"/>
</dbReference>
<dbReference type="PRINTS" id="PR00985">
    <property type="entry name" value="TRNASYNTHLEU"/>
</dbReference>
<evidence type="ECO:0000313" key="16">
    <source>
        <dbReference type="Proteomes" id="UP000034004"/>
    </source>
</evidence>
<evidence type="ECO:0000256" key="1">
    <source>
        <dbReference type="ARBA" id="ARBA00005594"/>
    </source>
</evidence>
<dbReference type="PANTHER" id="PTHR43740:SF2">
    <property type="entry name" value="LEUCINE--TRNA LIGASE, MITOCHONDRIAL"/>
    <property type="match status" value="1"/>
</dbReference>
<keyword evidence="3 10" id="KW-0436">Ligase</keyword>
<dbReference type="Pfam" id="PF09334">
    <property type="entry name" value="tRNA-synt_1g"/>
    <property type="match status" value="1"/>
</dbReference>
<evidence type="ECO:0000256" key="5">
    <source>
        <dbReference type="ARBA" id="ARBA00022840"/>
    </source>
</evidence>
<evidence type="ECO:0000256" key="8">
    <source>
        <dbReference type="ARBA" id="ARBA00047469"/>
    </source>
</evidence>
<dbReference type="InterPro" id="IPR015413">
    <property type="entry name" value="Methionyl/Leucyl_tRNA_Synth"/>
</dbReference>
<dbReference type="Pfam" id="PF13603">
    <property type="entry name" value="tRNA-synt_1_2"/>
    <property type="match status" value="1"/>
</dbReference>
<dbReference type="PATRIC" id="fig|1618484.3.peg.197"/>
<accession>A0A0G0E6G2</accession>
<name>A0A0G0E6G2_9BACT</name>
<dbReference type="Pfam" id="PF00133">
    <property type="entry name" value="tRNA-synt_1"/>
    <property type="match status" value="1"/>
</dbReference>
<feature type="domain" description="Leucyl-tRNA synthetase editing" evidence="14">
    <location>
        <begin position="222"/>
        <end position="414"/>
    </location>
</feature>
<dbReference type="InterPro" id="IPR009080">
    <property type="entry name" value="tRNAsynth_Ia_anticodon-bd"/>
</dbReference>
<dbReference type="GO" id="GO:0004823">
    <property type="term" value="F:leucine-tRNA ligase activity"/>
    <property type="evidence" value="ECO:0007669"/>
    <property type="project" value="UniProtKB-UniRule"/>
</dbReference>
<comment type="similarity">
    <text evidence="1 10">Belongs to the class-I aminoacyl-tRNA synthetase family.</text>
</comment>
<keyword evidence="6 10" id="KW-0648">Protein biosynthesis</keyword>
<dbReference type="SUPFAM" id="SSF52374">
    <property type="entry name" value="Nucleotidylyl transferase"/>
    <property type="match status" value="1"/>
</dbReference>
<evidence type="ECO:0000256" key="9">
    <source>
        <dbReference type="NCBIfam" id="TIGR00396"/>
    </source>
</evidence>
<feature type="domain" description="Methionyl/Valyl/Leucyl/Isoleucyl-tRNA synthetase anticodon-binding" evidence="12">
    <location>
        <begin position="666"/>
        <end position="754"/>
    </location>
</feature>
<dbReference type="NCBIfam" id="TIGR00396">
    <property type="entry name" value="leuS_bact"/>
    <property type="match status" value="1"/>
</dbReference>
<evidence type="ECO:0000313" key="15">
    <source>
        <dbReference type="EMBL" id="KKP62942.1"/>
    </source>
</evidence>
<dbReference type="GO" id="GO:0002161">
    <property type="term" value="F:aminoacyl-tRNA deacylase activity"/>
    <property type="evidence" value="ECO:0007669"/>
    <property type="project" value="InterPro"/>
</dbReference>
<keyword evidence="7 10" id="KW-0030">Aminoacyl-tRNA synthetase</keyword>
<dbReference type="Proteomes" id="UP000034004">
    <property type="component" value="Unassembled WGS sequence"/>
</dbReference>
<dbReference type="InterPro" id="IPR014729">
    <property type="entry name" value="Rossmann-like_a/b/a_fold"/>
</dbReference>
<dbReference type="FunFam" id="1.10.730.10:FF:000002">
    <property type="entry name" value="Leucine--tRNA ligase"/>
    <property type="match status" value="1"/>
</dbReference>
<evidence type="ECO:0000256" key="10">
    <source>
        <dbReference type="RuleBase" id="RU363039"/>
    </source>
</evidence>
<evidence type="ECO:0000259" key="12">
    <source>
        <dbReference type="Pfam" id="PF08264"/>
    </source>
</evidence>
<dbReference type="GO" id="GO:0005524">
    <property type="term" value="F:ATP binding"/>
    <property type="evidence" value="ECO:0007669"/>
    <property type="project" value="UniProtKB-KW"/>
</dbReference>
<comment type="caution">
    <text evidence="15">The sequence shown here is derived from an EMBL/GenBank/DDBJ whole genome shotgun (WGS) entry which is preliminary data.</text>
</comment>
<dbReference type="PANTHER" id="PTHR43740">
    <property type="entry name" value="LEUCYL-TRNA SYNTHETASE"/>
    <property type="match status" value="1"/>
</dbReference>
<evidence type="ECO:0000256" key="3">
    <source>
        <dbReference type="ARBA" id="ARBA00022598"/>
    </source>
</evidence>
<evidence type="ECO:0000259" key="14">
    <source>
        <dbReference type="Pfam" id="PF13603"/>
    </source>
</evidence>
<dbReference type="InterPro" id="IPR002300">
    <property type="entry name" value="aa-tRNA-synth_Ia"/>
</dbReference>
<feature type="domain" description="Aminoacyl-tRNA synthetase class Ia" evidence="11">
    <location>
        <begin position="427"/>
        <end position="622"/>
    </location>
</feature>
<dbReference type="EMBL" id="LBPR01000003">
    <property type="protein sequence ID" value="KKP62942.1"/>
    <property type="molecule type" value="Genomic_DNA"/>
</dbReference>
<dbReference type="InterPro" id="IPR002302">
    <property type="entry name" value="Leu-tRNA-ligase"/>
</dbReference>
<evidence type="ECO:0000256" key="2">
    <source>
        <dbReference type="ARBA" id="ARBA00013164"/>
    </source>
</evidence>
<dbReference type="GO" id="GO:0006429">
    <property type="term" value="P:leucyl-tRNA aminoacylation"/>
    <property type="evidence" value="ECO:0007669"/>
    <property type="project" value="UniProtKB-UniRule"/>
</dbReference>